<dbReference type="AlphaFoldDB" id="A0A934I320"/>
<keyword evidence="2" id="KW-1185">Reference proteome</keyword>
<protein>
    <recommendedName>
        <fullName evidence="3">Homeodomain-like domain-containing protein</fullName>
    </recommendedName>
</protein>
<evidence type="ECO:0000313" key="1">
    <source>
        <dbReference type="EMBL" id="MBI8989201.1"/>
    </source>
</evidence>
<sequence length="73" mass="8134">MNTSERTARALLRVQRASIEEVEAVERLRQSVSRAVRSGASWAQIATHLGVTERAARRRFGSPPAPEDQTTLF</sequence>
<comment type="caution">
    <text evidence="1">The sequence shown here is derived from an EMBL/GenBank/DDBJ whole genome shotgun (WGS) entry which is preliminary data.</text>
</comment>
<evidence type="ECO:0008006" key="3">
    <source>
        <dbReference type="Google" id="ProtNLM"/>
    </source>
</evidence>
<gene>
    <name evidence="1" type="ORF">JDV75_05435</name>
</gene>
<evidence type="ECO:0000313" key="2">
    <source>
        <dbReference type="Proteomes" id="UP000645966"/>
    </source>
</evidence>
<reference evidence="1" key="1">
    <citation type="submission" date="2020-12" db="EMBL/GenBank/DDBJ databases">
        <title>Genome public.</title>
        <authorList>
            <person name="Sun Q."/>
        </authorList>
    </citation>
    <scope>NUCLEOTIDE SEQUENCE</scope>
    <source>
        <strain evidence="1">CCM 8863</strain>
    </source>
</reference>
<name>A0A934I320_9CORY</name>
<accession>A0A934I320</accession>
<organism evidence="1 2">
    <name type="scientific">Corynebacterium meridianum</name>
    <dbReference type="NCBI Taxonomy" id="2765363"/>
    <lineage>
        <taxon>Bacteria</taxon>
        <taxon>Bacillati</taxon>
        <taxon>Actinomycetota</taxon>
        <taxon>Actinomycetes</taxon>
        <taxon>Mycobacteriales</taxon>
        <taxon>Corynebacteriaceae</taxon>
        <taxon>Corynebacterium</taxon>
    </lineage>
</organism>
<dbReference type="Proteomes" id="UP000645966">
    <property type="component" value="Unassembled WGS sequence"/>
</dbReference>
<proteinExistence type="predicted"/>
<dbReference type="EMBL" id="JAEIOS010000011">
    <property type="protein sequence ID" value="MBI8989201.1"/>
    <property type="molecule type" value="Genomic_DNA"/>
</dbReference>
<dbReference type="RefSeq" id="WP_198738204.1">
    <property type="nucleotide sequence ID" value="NZ_JAEIOS010000011.1"/>
</dbReference>